<dbReference type="RefSeq" id="WP_084393653.1">
    <property type="nucleotide sequence ID" value="NZ_BMKF01000001.1"/>
</dbReference>
<evidence type="ECO:0000313" key="3">
    <source>
        <dbReference type="Proteomes" id="UP000628854"/>
    </source>
</evidence>
<dbReference type="PANTHER" id="PTHR47829">
    <property type="entry name" value="HYDROLASE, PUTATIVE (AFU_ORTHOLOGUE AFUA_1G12880)-RELATED"/>
    <property type="match status" value="1"/>
</dbReference>
<dbReference type="CDD" id="cd05154">
    <property type="entry name" value="ACAD10_11_N-like"/>
    <property type="match status" value="1"/>
</dbReference>
<proteinExistence type="predicted"/>
<dbReference type="InterPro" id="IPR052898">
    <property type="entry name" value="ACAD10-like"/>
</dbReference>
<name>A0ABQ1J765_9PROT</name>
<protein>
    <submittedName>
        <fullName evidence="2">Aminoglycoside phosphotransferase</fullName>
    </submittedName>
</protein>
<keyword evidence="3" id="KW-1185">Reference proteome</keyword>
<accession>A0ABQ1J765</accession>
<organism evidence="2 3">
    <name type="scientific">Henriciella pelagia</name>
    <dbReference type="NCBI Taxonomy" id="1977912"/>
    <lineage>
        <taxon>Bacteria</taxon>
        <taxon>Pseudomonadati</taxon>
        <taxon>Pseudomonadota</taxon>
        <taxon>Alphaproteobacteria</taxon>
        <taxon>Hyphomonadales</taxon>
        <taxon>Hyphomonadaceae</taxon>
        <taxon>Henriciella</taxon>
    </lineage>
</organism>
<dbReference type="EMBL" id="BMKF01000001">
    <property type="protein sequence ID" value="GGB60370.1"/>
    <property type="molecule type" value="Genomic_DNA"/>
</dbReference>
<dbReference type="InterPro" id="IPR041726">
    <property type="entry name" value="ACAD10_11_N"/>
</dbReference>
<reference evidence="3" key="1">
    <citation type="journal article" date="2019" name="Int. J. Syst. Evol. Microbiol.">
        <title>The Global Catalogue of Microorganisms (GCM) 10K type strain sequencing project: providing services to taxonomists for standard genome sequencing and annotation.</title>
        <authorList>
            <consortium name="The Broad Institute Genomics Platform"/>
            <consortium name="The Broad Institute Genome Sequencing Center for Infectious Disease"/>
            <person name="Wu L."/>
            <person name="Ma J."/>
        </authorList>
    </citation>
    <scope>NUCLEOTIDE SEQUENCE [LARGE SCALE GENOMIC DNA]</scope>
    <source>
        <strain evidence="3">CGMCC 1.15928</strain>
    </source>
</reference>
<dbReference type="SUPFAM" id="SSF56112">
    <property type="entry name" value="Protein kinase-like (PK-like)"/>
    <property type="match status" value="1"/>
</dbReference>
<evidence type="ECO:0000313" key="2">
    <source>
        <dbReference type="EMBL" id="GGB60370.1"/>
    </source>
</evidence>
<sequence>MAEAENAQEMFTGTKEVAESHRFDESRLAEWMEANVEGYQGPLTVKQFKGGQSNPTYKLFTPDKVYVMRRKPPGKLLPSAHAVDREFRVINALYPTGFPVARPYGLCADEGVIGTMFYVMDCVDGRILWDGTLPDYEPAMRRQIYEAKVKTFADLHNTDWKAAGLEGFGKEGDYVARQIHRWTKQYKASETEHIEDMEKLIEWLPENIPPGDTTTIVHGDYRLDNMVLHPTEPKVIAVLDWELSTLGDPLADFSYHLMNWVMPSGDETRGSLSSIPDLKAHGIPTMQEYVDMYCEHTGRDGLPQLDYYFAYNAFRLAGILQGIVGRVRDGTASNANAAKNADRVRPLAAFAAERARMAGMKD</sequence>
<comment type="caution">
    <text evidence="2">The sequence shown here is derived from an EMBL/GenBank/DDBJ whole genome shotgun (WGS) entry which is preliminary data.</text>
</comment>
<dbReference type="Gene3D" id="3.30.200.20">
    <property type="entry name" value="Phosphorylase Kinase, domain 1"/>
    <property type="match status" value="1"/>
</dbReference>
<dbReference type="InterPro" id="IPR011009">
    <property type="entry name" value="Kinase-like_dom_sf"/>
</dbReference>
<dbReference type="Gene3D" id="3.90.1200.10">
    <property type="match status" value="1"/>
</dbReference>
<feature type="domain" description="Aminoglycoside phosphotransferase" evidence="1">
    <location>
        <begin position="44"/>
        <end position="270"/>
    </location>
</feature>
<dbReference type="PANTHER" id="PTHR47829:SF3">
    <property type="entry name" value="AMINOGLYCOSIDE PHOSPHOTRANSFERASE DOMAIN-CONTAINING PROTEIN"/>
    <property type="match status" value="1"/>
</dbReference>
<evidence type="ECO:0000259" key="1">
    <source>
        <dbReference type="Pfam" id="PF01636"/>
    </source>
</evidence>
<dbReference type="InterPro" id="IPR002575">
    <property type="entry name" value="Aminoglycoside_PTrfase"/>
</dbReference>
<gene>
    <name evidence="2" type="ORF">GCM10011503_06050</name>
</gene>
<dbReference type="Proteomes" id="UP000628854">
    <property type="component" value="Unassembled WGS sequence"/>
</dbReference>
<dbReference type="Pfam" id="PF01636">
    <property type="entry name" value="APH"/>
    <property type="match status" value="1"/>
</dbReference>